<protein>
    <submittedName>
        <fullName evidence="2">Uncharacterized protein</fullName>
    </submittedName>
</protein>
<reference evidence="2 3" key="1">
    <citation type="submission" date="2020-03" db="EMBL/GenBank/DDBJ databases">
        <title>Genomic Encyclopedia of Type Strains, Phase IV (KMG-IV): sequencing the most valuable type-strain genomes for metagenomic binning, comparative biology and taxonomic classification.</title>
        <authorList>
            <person name="Goeker M."/>
        </authorList>
    </citation>
    <scope>NUCLEOTIDE SEQUENCE [LARGE SCALE GENOMIC DNA]</scope>
    <source>
        <strain evidence="2 3">DSM 4736</strain>
    </source>
</reference>
<proteinExistence type="predicted"/>
<dbReference type="EMBL" id="JAATJM010000001">
    <property type="protein sequence ID" value="NJC40471.1"/>
    <property type="molecule type" value="Genomic_DNA"/>
</dbReference>
<keyword evidence="3" id="KW-1185">Reference proteome</keyword>
<comment type="caution">
    <text evidence="2">The sequence shown here is derived from an EMBL/GenBank/DDBJ whole genome shotgun (WGS) entry which is preliminary data.</text>
</comment>
<dbReference type="RefSeq" id="WP_168045346.1">
    <property type="nucleotide sequence ID" value="NZ_JAATJM010000001.1"/>
</dbReference>
<evidence type="ECO:0000313" key="2">
    <source>
        <dbReference type="EMBL" id="NJC40471.1"/>
    </source>
</evidence>
<evidence type="ECO:0000313" key="3">
    <source>
        <dbReference type="Proteomes" id="UP000587415"/>
    </source>
</evidence>
<gene>
    <name evidence="2" type="ORF">GGQ87_000729</name>
</gene>
<dbReference type="Proteomes" id="UP000587415">
    <property type="component" value="Unassembled WGS sequence"/>
</dbReference>
<accession>A0A7X5YJQ2</accession>
<sequence>MRRGSFFVFAIAALGLAASPAAADGSFDLFKRMCLDTDGDATLALAAAEAAGWGEIPTERLRELATAIQAVGARGRLAATPNGIFVLMTGQSPESDSEIATDVCDVFGFRQTQVWDAAPEIEQWVGLPPERVEGPLRMWTYEIRDGRKVAPAADAPLTAGYAILASSQPTNFRYELARNRPAN</sequence>
<evidence type="ECO:0000256" key="1">
    <source>
        <dbReference type="SAM" id="SignalP"/>
    </source>
</evidence>
<name>A0A7X5YJQ2_9CAUL</name>
<feature type="signal peptide" evidence="1">
    <location>
        <begin position="1"/>
        <end position="23"/>
    </location>
</feature>
<organism evidence="2 3">
    <name type="scientific">Brevundimonas alba</name>
    <dbReference type="NCBI Taxonomy" id="74314"/>
    <lineage>
        <taxon>Bacteria</taxon>
        <taxon>Pseudomonadati</taxon>
        <taxon>Pseudomonadota</taxon>
        <taxon>Alphaproteobacteria</taxon>
        <taxon>Caulobacterales</taxon>
        <taxon>Caulobacteraceae</taxon>
        <taxon>Brevundimonas</taxon>
    </lineage>
</organism>
<dbReference type="AlphaFoldDB" id="A0A7X5YJQ2"/>
<feature type="chain" id="PRO_5030727649" evidence="1">
    <location>
        <begin position="24"/>
        <end position="183"/>
    </location>
</feature>
<keyword evidence="1" id="KW-0732">Signal</keyword>